<dbReference type="EMBL" id="CP029487">
    <property type="protein sequence ID" value="QCT72227.1"/>
    <property type="molecule type" value="Genomic_DNA"/>
</dbReference>
<dbReference type="InterPro" id="IPR001667">
    <property type="entry name" value="DDH_dom"/>
</dbReference>
<comment type="similarity">
    <text evidence="6">Belongs to the GdpP/PdeA phosphodiesterase family.</text>
</comment>
<evidence type="ECO:0000256" key="4">
    <source>
        <dbReference type="ARBA" id="ARBA00022989"/>
    </source>
</evidence>
<keyword evidence="11" id="KW-1185">Reference proteome</keyword>
<dbReference type="EC" id="3.1.4.-" evidence="6"/>
<evidence type="ECO:0000256" key="5">
    <source>
        <dbReference type="ARBA" id="ARBA00023136"/>
    </source>
</evidence>
<dbReference type="Gene3D" id="3.90.1640.10">
    <property type="entry name" value="inorganic pyrophosphatase (n-terminal core)"/>
    <property type="match status" value="1"/>
</dbReference>
<dbReference type="InterPro" id="IPR038763">
    <property type="entry name" value="DHH_sf"/>
</dbReference>
<gene>
    <name evidence="10" type="ORF">CPZ25_013130</name>
</gene>
<dbReference type="GO" id="GO:0003676">
    <property type="term" value="F:nucleic acid binding"/>
    <property type="evidence" value="ECO:0007669"/>
    <property type="project" value="UniProtKB-UniRule"/>
</dbReference>
<keyword evidence="2 6" id="KW-1003">Cell membrane</keyword>
<feature type="binding site" evidence="7">
    <location>
        <position position="501"/>
    </location>
    <ligand>
        <name>Mn(2+)</name>
        <dbReference type="ChEBI" id="CHEBI:29035"/>
        <label>2</label>
    </ligand>
</feature>
<dbReference type="PANTHER" id="PTHR47618:SF2">
    <property type="entry name" value="CYCLIC-DI-AMP PHOSPHODIESTERASE GDPP"/>
    <property type="match status" value="1"/>
</dbReference>
<dbReference type="GO" id="GO:0046872">
    <property type="term" value="F:metal ion binding"/>
    <property type="evidence" value="ECO:0007669"/>
    <property type="project" value="UniProtKB-KW"/>
</dbReference>
<dbReference type="InterPro" id="IPR014528">
    <property type="entry name" value="GdpP/PdeA"/>
</dbReference>
<evidence type="ECO:0000259" key="9">
    <source>
        <dbReference type="PROSITE" id="PS50887"/>
    </source>
</evidence>
<evidence type="ECO:0000256" key="7">
    <source>
        <dbReference type="PIRSR" id="PIRSR026583-50"/>
    </source>
</evidence>
<comment type="catalytic activity">
    <reaction evidence="6">
        <text>3',3'-c-di-AMP + H2O = 5'-O-phosphonoadenylyl-(3'-&gt;5')-adenosine + H(+)</text>
        <dbReference type="Rhea" id="RHEA:54420"/>
        <dbReference type="ChEBI" id="CHEBI:15377"/>
        <dbReference type="ChEBI" id="CHEBI:15378"/>
        <dbReference type="ChEBI" id="CHEBI:71500"/>
        <dbReference type="ChEBI" id="CHEBI:138171"/>
    </reaction>
</comment>
<organism evidence="10 11">
    <name type="scientific">Eubacterium maltosivorans</name>
    <dbReference type="NCBI Taxonomy" id="2041044"/>
    <lineage>
        <taxon>Bacteria</taxon>
        <taxon>Bacillati</taxon>
        <taxon>Bacillota</taxon>
        <taxon>Clostridia</taxon>
        <taxon>Eubacteriales</taxon>
        <taxon>Eubacteriaceae</taxon>
        <taxon>Eubacterium</taxon>
    </lineage>
</organism>
<feature type="binding site" evidence="7">
    <location>
        <position position="349"/>
    </location>
    <ligand>
        <name>Mn(2+)</name>
        <dbReference type="ChEBI" id="CHEBI:29035"/>
        <label>1</label>
    </ligand>
</feature>
<dbReference type="GO" id="GO:0005886">
    <property type="term" value="C:plasma membrane"/>
    <property type="evidence" value="ECO:0007669"/>
    <property type="project" value="UniProtKB-SubCell"/>
</dbReference>
<dbReference type="KEGG" id="emt:CPZ25_013130"/>
<comment type="function">
    <text evidence="6">Has phosphodiesterase (PDE) activity against cyclic-di-AMP (c-di-AMP).</text>
</comment>
<dbReference type="Gene3D" id="3.30.70.270">
    <property type="match status" value="1"/>
</dbReference>
<feature type="binding site" evidence="7">
    <location>
        <position position="422"/>
    </location>
    <ligand>
        <name>Mn(2+)</name>
        <dbReference type="ChEBI" id="CHEBI:29035"/>
        <label>2</label>
    </ligand>
</feature>
<accession>A0A4P9C9I0</accession>
<dbReference type="InterPro" id="IPR003156">
    <property type="entry name" value="DHHA1_dom"/>
</dbReference>
<sequence>MKEKQSIASKLYLVIFLLSLILLFYNIPLGCLGVLLCGICFWRDSQEEKQSNLRLQKAIETIYGDIDRLNQERMYELPIALVIVNEDGQICWYNQYFDRNFKKKDTAANFFGKKIQEELGIDLETLLREKEQEFNHKDTDYTIVSNSFSDGDETLILLHFFDVTIQKKQQEIYKENEPVFCYILIDNYDDIIEQLPSHERSAVLSQIDLKINEWAKTVGAVIIQYENDHYLMIFEKEKLRAMEEERFRILDEIRETETEEKSQVTLSIGIGVSDEPLAIREADELSHAALDIALARGGDQAVVRQDEKMAFYGGTTEATEKRTKVKARVKAHGLRELIRESDNVLIMGHQTPDMDCLGAAVGLLGACKALNKTGKIVIKEINYSIKELFQYLMENDEYRESFIKPKEAEDYITPNTLLIIVDTQNANYLEVPELIEEIEKIVVIDHHRRSGKFIEKTVLNYTEAYASSTCELITELLQYLDEKESMNETEANALMAGMCMDTKMFTFKTGVRTFEAASYLRRKGADTIIAKTMLQDDLATYSTRSEAVRNAKIYFDSIAISQLENESEYAKIIAAQAADELLNIKGINASFILLKSGSGLVISGRSMGEVNVQLILEKMGGGGHLAIAGAQLPDINDLDVGKQMLLDAIEEYMKEREEK</sequence>
<evidence type="ECO:0000256" key="8">
    <source>
        <dbReference type="SAM" id="Phobius"/>
    </source>
</evidence>
<dbReference type="InterPro" id="IPR043128">
    <property type="entry name" value="Rev_trsase/Diguanyl_cyclase"/>
</dbReference>
<dbReference type="PIRSF" id="PIRSF026583">
    <property type="entry name" value="YybT"/>
    <property type="match status" value="1"/>
</dbReference>
<dbReference type="SMART" id="SM00267">
    <property type="entry name" value="GGDEF"/>
    <property type="match status" value="1"/>
</dbReference>
<dbReference type="InterPro" id="IPR051319">
    <property type="entry name" value="Oligoribo/pAp-PDE_c-di-AMP_PDE"/>
</dbReference>
<dbReference type="Pfam" id="PF02272">
    <property type="entry name" value="DHHA1"/>
    <property type="match status" value="1"/>
</dbReference>
<dbReference type="Pfam" id="PF21370">
    <property type="entry name" value="PAS_GdpP"/>
    <property type="match status" value="1"/>
</dbReference>
<evidence type="ECO:0000256" key="3">
    <source>
        <dbReference type="ARBA" id="ARBA00022692"/>
    </source>
</evidence>
<name>A0A4P9C9I0_EUBML</name>
<comment type="subcellular location">
    <subcellularLocation>
        <location evidence="1">Cell membrane</location>
        <topology evidence="1">Multi-pass membrane protein</topology>
    </subcellularLocation>
</comment>
<keyword evidence="3 8" id="KW-0812">Transmembrane</keyword>
<dbReference type="PROSITE" id="PS50887">
    <property type="entry name" value="GGDEF"/>
    <property type="match status" value="1"/>
</dbReference>
<dbReference type="FunFam" id="3.90.1640.10:FF:000002">
    <property type="entry name" value="Cyclic-di-AMP phosphodiesterase"/>
    <property type="match status" value="1"/>
</dbReference>
<evidence type="ECO:0000313" key="10">
    <source>
        <dbReference type="EMBL" id="QCT72227.1"/>
    </source>
</evidence>
<evidence type="ECO:0000313" key="11">
    <source>
        <dbReference type="Proteomes" id="UP000218387"/>
    </source>
</evidence>
<reference evidence="10 11" key="1">
    <citation type="submission" date="2018-05" db="EMBL/GenBank/DDBJ databases">
        <title>Genome comparison of Eubacterium sp.</title>
        <authorList>
            <person name="Feng Y."/>
            <person name="Sanchez-Andrea I."/>
            <person name="Stams A.J.M."/>
            <person name="De Vos W.M."/>
        </authorList>
    </citation>
    <scope>NUCLEOTIDE SEQUENCE [LARGE SCALE GENOMIC DNA]</scope>
    <source>
        <strain evidence="10 11">YI</strain>
    </source>
</reference>
<keyword evidence="6" id="KW-0378">Hydrolase</keyword>
<keyword evidence="4 8" id="KW-1133">Transmembrane helix</keyword>
<protein>
    <recommendedName>
        <fullName evidence="6">Cyclic-di-AMP phosphodiesterase</fullName>
        <ecNumber evidence="6">3.1.4.-</ecNumber>
    </recommendedName>
</protein>
<feature type="binding site" evidence="7">
    <location>
        <position position="422"/>
    </location>
    <ligand>
        <name>Mn(2+)</name>
        <dbReference type="ChEBI" id="CHEBI:29035"/>
        <label>1</label>
    </ligand>
</feature>
<dbReference type="GO" id="GO:0016787">
    <property type="term" value="F:hydrolase activity"/>
    <property type="evidence" value="ECO:0007669"/>
    <property type="project" value="UniProtKB-UniRule"/>
</dbReference>
<dbReference type="GO" id="GO:0106409">
    <property type="term" value="F:cyclic-di-AMP phosphodiesterase activity"/>
    <property type="evidence" value="ECO:0007669"/>
    <property type="project" value="RHEA"/>
</dbReference>
<dbReference type="PANTHER" id="PTHR47618">
    <property type="entry name" value="BIFUNCTIONAL OLIGORIBONUCLEASE AND PAP PHOSPHATASE NRNA"/>
    <property type="match status" value="1"/>
</dbReference>
<dbReference type="Pfam" id="PF01368">
    <property type="entry name" value="DHH"/>
    <property type="match status" value="1"/>
</dbReference>
<evidence type="ECO:0000256" key="1">
    <source>
        <dbReference type="ARBA" id="ARBA00004651"/>
    </source>
</evidence>
<feature type="binding site" evidence="7">
    <location>
        <position position="353"/>
    </location>
    <ligand>
        <name>Mn(2+)</name>
        <dbReference type="ChEBI" id="CHEBI:29035"/>
        <label>1</label>
    </ligand>
</feature>
<proteinExistence type="inferred from homology"/>
<dbReference type="Gene3D" id="3.10.310.30">
    <property type="match status" value="1"/>
</dbReference>
<dbReference type="InterPro" id="IPR000160">
    <property type="entry name" value="GGDEF_dom"/>
</dbReference>
<keyword evidence="7" id="KW-0464">Manganese</keyword>
<dbReference type="SUPFAM" id="SSF64182">
    <property type="entry name" value="DHH phosphoesterases"/>
    <property type="match status" value="1"/>
</dbReference>
<dbReference type="AlphaFoldDB" id="A0A4P9C9I0"/>
<feature type="domain" description="GGDEF" evidence="9">
    <location>
        <begin position="176"/>
        <end position="306"/>
    </location>
</feature>
<dbReference type="Gene3D" id="3.30.450.20">
    <property type="entry name" value="PAS domain"/>
    <property type="match status" value="1"/>
</dbReference>
<keyword evidence="5 6" id="KW-0472">Membrane</keyword>
<dbReference type="RefSeq" id="WP_058696295.1">
    <property type="nucleotide sequence ID" value="NZ_CABJDW020000006.1"/>
</dbReference>
<dbReference type="InterPro" id="IPR049553">
    <property type="entry name" value="GdpP-like_PAS"/>
</dbReference>
<comment type="cofactor">
    <cofactor evidence="7">
        <name>Mn(2+)</name>
        <dbReference type="ChEBI" id="CHEBI:29035"/>
    </cofactor>
    <text evidence="7">For phosphodiesterase activity, probably binds 2 Mn(2+) per subunit.</text>
</comment>
<evidence type="ECO:0000256" key="6">
    <source>
        <dbReference type="PIRNR" id="PIRNR026583"/>
    </source>
</evidence>
<feature type="transmembrane region" description="Helical" evidence="8">
    <location>
        <begin position="12"/>
        <end position="36"/>
    </location>
</feature>
<keyword evidence="7" id="KW-0479">Metal-binding</keyword>
<dbReference type="Proteomes" id="UP000218387">
    <property type="component" value="Chromosome"/>
</dbReference>
<feature type="binding site" evidence="7">
    <location>
        <position position="446"/>
    </location>
    <ligand>
        <name>Mn(2+)</name>
        <dbReference type="ChEBI" id="CHEBI:29035"/>
        <label>2</label>
    </ligand>
</feature>
<evidence type="ECO:0000256" key="2">
    <source>
        <dbReference type="ARBA" id="ARBA00022475"/>
    </source>
</evidence>
<dbReference type="Pfam" id="PF24898">
    <property type="entry name" value="GGDEF_GdpP"/>
    <property type="match status" value="1"/>
</dbReference>
<feature type="binding site" evidence="7">
    <location>
        <position position="355"/>
    </location>
    <ligand>
        <name>Mn(2+)</name>
        <dbReference type="ChEBI" id="CHEBI:29035"/>
        <label>2</label>
    </ligand>
</feature>